<feature type="domain" description="PAC" evidence="7">
    <location>
        <begin position="405"/>
        <end position="460"/>
    </location>
</feature>
<protein>
    <recommendedName>
        <fullName evidence="2">histidine kinase</fullName>
        <ecNumber evidence="2">2.7.13.3</ecNumber>
    </recommendedName>
</protein>
<evidence type="ECO:0000313" key="8">
    <source>
        <dbReference type="EMBL" id="MFC7671141.1"/>
    </source>
</evidence>
<sequence>MRDAQGHVNGVLDFSYDVSEQVQARQQLQQLNQELEARVQERTRELDVARAQAEEQRNRLLRLFGQAPAEINLFAGPEHVWTLVHPRTRELLQNRPLQGLPRRQALPELPEAQHELFDSVYRTGQPVHALETTQRFDRFHNGELHDEYFDLTLQPKFDAGGRIEGVMSFAINVTERVRSRQRAEALQADLLTAARRQAQERAAFHNVFEQTPALIALLRAPGHRFEYVNPAYQALLPGRPLLGLDMAVAVPESEEQGFVALLDRVYQTGETFFGAELPFAPEPVDGGPARTWYFNFTYQAYREDGQVAGVTIFAFDVTEQVLARQQREAERQQLHKLFMEAPAPIVILDGPDLVFQLVNPAYQRVFPGRALQGKPVLEAMPEVAGTAIYHSLRGVYDTGETFVEQELPLMLARYDDGPLEEMFFTFTYQARRNAQGEIDGVLAFAHEVTDQVQARRVVEEGGAQARALAEQLHTANEQLTRTNVDLDNFIYTASHDLKVPIANIEGLLQALTRSCPRWLWSATCPKCLGSCRRPPSASGAPSSSSPT</sequence>
<evidence type="ECO:0000256" key="3">
    <source>
        <dbReference type="ARBA" id="ARBA00022679"/>
    </source>
</evidence>
<dbReference type="PROSITE" id="PS50113">
    <property type="entry name" value="PAC"/>
    <property type="match status" value="2"/>
</dbReference>
<dbReference type="SMART" id="SM00091">
    <property type="entry name" value="PAS"/>
    <property type="match status" value="2"/>
</dbReference>
<dbReference type="Proteomes" id="UP001596513">
    <property type="component" value="Unassembled WGS sequence"/>
</dbReference>
<dbReference type="SUPFAM" id="SSF55785">
    <property type="entry name" value="PYP-like sensor domain (PAS domain)"/>
    <property type="match status" value="2"/>
</dbReference>
<keyword evidence="4" id="KW-0418">Kinase</keyword>
<evidence type="ECO:0000256" key="1">
    <source>
        <dbReference type="ARBA" id="ARBA00000085"/>
    </source>
</evidence>
<evidence type="ECO:0000313" key="9">
    <source>
        <dbReference type="Proteomes" id="UP001596513"/>
    </source>
</evidence>
<feature type="domain" description="PAC" evidence="7">
    <location>
        <begin position="1"/>
        <end position="30"/>
    </location>
</feature>
<evidence type="ECO:0000256" key="6">
    <source>
        <dbReference type="SAM" id="Coils"/>
    </source>
</evidence>
<dbReference type="Pfam" id="PF08448">
    <property type="entry name" value="PAS_4"/>
    <property type="match status" value="2"/>
</dbReference>
<evidence type="ECO:0000256" key="4">
    <source>
        <dbReference type="ARBA" id="ARBA00022777"/>
    </source>
</evidence>
<keyword evidence="6" id="KW-0175">Coiled coil</keyword>
<dbReference type="RefSeq" id="WP_380207069.1">
    <property type="nucleotide sequence ID" value="NZ_JBHTEK010000006.1"/>
</dbReference>
<dbReference type="InterPro" id="IPR036097">
    <property type="entry name" value="HisK_dim/P_sf"/>
</dbReference>
<dbReference type="SUPFAM" id="SSF47384">
    <property type="entry name" value="Homodimeric domain of signal transducing histidine kinase"/>
    <property type="match status" value="1"/>
</dbReference>
<dbReference type="EC" id="2.7.13.3" evidence="2"/>
<dbReference type="InterPro" id="IPR013656">
    <property type="entry name" value="PAS_4"/>
</dbReference>
<gene>
    <name evidence="8" type="ORF">ACFQT0_29900</name>
</gene>
<keyword evidence="3" id="KW-0808">Transferase</keyword>
<feature type="coiled-coil region" evidence="6">
    <location>
        <begin position="18"/>
        <end position="59"/>
    </location>
</feature>
<proteinExistence type="predicted"/>
<dbReference type="InterPro" id="IPR035965">
    <property type="entry name" value="PAS-like_dom_sf"/>
</dbReference>
<evidence type="ECO:0000256" key="5">
    <source>
        <dbReference type="ARBA" id="ARBA00023136"/>
    </source>
</evidence>
<accession>A0ABW2UGB0</accession>
<organism evidence="8 9">
    <name type="scientific">Hymenobacter humi</name>
    <dbReference type="NCBI Taxonomy" id="1411620"/>
    <lineage>
        <taxon>Bacteria</taxon>
        <taxon>Pseudomonadati</taxon>
        <taxon>Bacteroidota</taxon>
        <taxon>Cytophagia</taxon>
        <taxon>Cytophagales</taxon>
        <taxon>Hymenobacteraceae</taxon>
        <taxon>Hymenobacter</taxon>
    </lineage>
</organism>
<comment type="catalytic activity">
    <reaction evidence="1">
        <text>ATP + protein L-histidine = ADP + protein N-phospho-L-histidine.</text>
        <dbReference type="EC" id="2.7.13.3"/>
    </reaction>
</comment>
<dbReference type="PANTHER" id="PTHR42878">
    <property type="entry name" value="TWO-COMPONENT HISTIDINE KINASE"/>
    <property type="match status" value="1"/>
</dbReference>
<dbReference type="Gene3D" id="1.10.287.130">
    <property type="match status" value="1"/>
</dbReference>
<name>A0ABW2UGB0_9BACT</name>
<dbReference type="Gene3D" id="3.30.450.20">
    <property type="entry name" value="PAS domain"/>
    <property type="match status" value="3"/>
</dbReference>
<reference evidence="9" key="1">
    <citation type="journal article" date="2019" name="Int. J. Syst. Evol. Microbiol.">
        <title>The Global Catalogue of Microorganisms (GCM) 10K type strain sequencing project: providing services to taxonomists for standard genome sequencing and annotation.</title>
        <authorList>
            <consortium name="The Broad Institute Genomics Platform"/>
            <consortium name="The Broad Institute Genome Sequencing Center for Infectious Disease"/>
            <person name="Wu L."/>
            <person name="Ma J."/>
        </authorList>
    </citation>
    <scope>NUCLEOTIDE SEQUENCE [LARGE SCALE GENOMIC DNA]</scope>
    <source>
        <strain evidence="9">JCM 19635</strain>
    </source>
</reference>
<dbReference type="InterPro" id="IPR050351">
    <property type="entry name" value="BphY/WalK/GraS-like"/>
</dbReference>
<keyword evidence="5" id="KW-0472">Membrane</keyword>
<dbReference type="PANTHER" id="PTHR42878:SF15">
    <property type="entry name" value="BACTERIOPHYTOCHROME"/>
    <property type="match status" value="1"/>
</dbReference>
<dbReference type="InterPro" id="IPR000014">
    <property type="entry name" value="PAS"/>
</dbReference>
<dbReference type="EMBL" id="JBHTEK010000006">
    <property type="protein sequence ID" value="MFC7671141.1"/>
    <property type="molecule type" value="Genomic_DNA"/>
</dbReference>
<evidence type="ECO:0000256" key="2">
    <source>
        <dbReference type="ARBA" id="ARBA00012438"/>
    </source>
</evidence>
<keyword evidence="9" id="KW-1185">Reference proteome</keyword>
<comment type="caution">
    <text evidence="8">The sequence shown here is derived from an EMBL/GenBank/DDBJ whole genome shotgun (WGS) entry which is preliminary data.</text>
</comment>
<dbReference type="InterPro" id="IPR000700">
    <property type="entry name" value="PAS-assoc_C"/>
</dbReference>
<evidence type="ECO:0000259" key="7">
    <source>
        <dbReference type="PROSITE" id="PS50113"/>
    </source>
</evidence>